<proteinExistence type="predicted"/>
<name>A0A8X6ND50_NEPPI</name>
<evidence type="ECO:0000313" key="1">
    <source>
        <dbReference type="EMBL" id="GFT07223.1"/>
    </source>
</evidence>
<protein>
    <submittedName>
        <fullName evidence="1">Uncharacterized protein</fullName>
    </submittedName>
</protein>
<keyword evidence="2" id="KW-1185">Reference proteome</keyword>
<evidence type="ECO:0000313" key="2">
    <source>
        <dbReference type="Proteomes" id="UP000887013"/>
    </source>
</evidence>
<organism evidence="1 2">
    <name type="scientific">Nephila pilipes</name>
    <name type="common">Giant wood spider</name>
    <name type="synonym">Nephila maculata</name>
    <dbReference type="NCBI Taxonomy" id="299642"/>
    <lineage>
        <taxon>Eukaryota</taxon>
        <taxon>Metazoa</taxon>
        <taxon>Ecdysozoa</taxon>
        <taxon>Arthropoda</taxon>
        <taxon>Chelicerata</taxon>
        <taxon>Arachnida</taxon>
        <taxon>Araneae</taxon>
        <taxon>Araneomorphae</taxon>
        <taxon>Entelegynae</taxon>
        <taxon>Araneoidea</taxon>
        <taxon>Nephilidae</taxon>
        <taxon>Nephila</taxon>
    </lineage>
</organism>
<dbReference type="Proteomes" id="UP000887013">
    <property type="component" value="Unassembled WGS sequence"/>
</dbReference>
<sequence length="83" mass="10026">MRPVNKIGLQDGWKIRNQILRKDERFYRREKKRSDEKKGLPGSFHTLKEDHYEIKRSTGHIIRCKKENSNEETCFPILRLLQS</sequence>
<gene>
    <name evidence="1" type="ORF">NPIL_160971</name>
</gene>
<accession>A0A8X6ND50</accession>
<dbReference type="EMBL" id="BMAW01103076">
    <property type="protein sequence ID" value="GFT07223.1"/>
    <property type="molecule type" value="Genomic_DNA"/>
</dbReference>
<comment type="caution">
    <text evidence="1">The sequence shown here is derived from an EMBL/GenBank/DDBJ whole genome shotgun (WGS) entry which is preliminary data.</text>
</comment>
<reference evidence="1" key="1">
    <citation type="submission" date="2020-08" db="EMBL/GenBank/DDBJ databases">
        <title>Multicomponent nature underlies the extraordinary mechanical properties of spider dragline silk.</title>
        <authorList>
            <person name="Kono N."/>
            <person name="Nakamura H."/>
            <person name="Mori M."/>
            <person name="Yoshida Y."/>
            <person name="Ohtoshi R."/>
            <person name="Malay A.D."/>
            <person name="Moran D.A.P."/>
            <person name="Tomita M."/>
            <person name="Numata K."/>
            <person name="Arakawa K."/>
        </authorList>
    </citation>
    <scope>NUCLEOTIDE SEQUENCE</scope>
</reference>
<dbReference type="AlphaFoldDB" id="A0A8X6ND50"/>